<dbReference type="RefSeq" id="WP_377408015.1">
    <property type="nucleotide sequence ID" value="NZ_JBHSCY010000001.1"/>
</dbReference>
<dbReference type="SUPFAM" id="SSF50939">
    <property type="entry name" value="Sialidases"/>
    <property type="match status" value="2"/>
</dbReference>
<feature type="domain" description="Secretion system C-terminal sorting" evidence="2">
    <location>
        <begin position="1183"/>
        <end position="1244"/>
    </location>
</feature>
<dbReference type="NCBIfam" id="TIGR04183">
    <property type="entry name" value="Por_Secre_tail"/>
    <property type="match status" value="1"/>
</dbReference>
<dbReference type="Proteomes" id="UP001595826">
    <property type="component" value="Unassembled WGS sequence"/>
</dbReference>
<sequence>MKRTYFTNNQFLFLKMYNCLCFLKQKTHLFIIVLTLVSLNVVAQSITYSGPGFVENNTNDGTVNGSITAELIGDSFTASTLTNTHVTLGNVPAGFTTNITTTGPIIDSWSSVNVPTNSWQAITYGNSLFVAVASSGTNRVMTSPDGITWTPRNTPNVTEVAAWYGITYGNGVFVAVGDNPTQAQNNIMTSTDGITWTLRQSDGGRRGSFPSFRKVVHGGSTILAVGTLGGFVYINYSTDNGTTWNYIPGLFALNGSALGEPFDVAFGNNRFVLAAAKDGNDEFGISTDAINWTYNSIPQLGSYYGIAFGNNTFVAVRGNLNIASEGDKVLTSTNNGVFWIERTATEPNNWKAISFGGGLFVALSEDGTNRAMFSQDGISWSKLASSEQNTWQGLTYGNGKFVAVSKDGTNRVMVAQVKDKATLTLSGSANPHTPTQNINNISFSFLDAAFTNTPAANVTNAVSAISNQGIIFFDKSISYSGSFHESTDNDGSMTGSIVATISGETFTNAGNNLTYNTDYAITNMPSGLTPTITVAADGLTATLTFSGKATNHRIENNITDLVITFNNSAFTGNNATEVGHQLAGGGTGKSITFYNGYLHFSGTGFMETAANDGTVSGSVVVTLTGETFNTQGGISSEVTISPSISGLSKSVIVSSDLKTATLTFSGKASSHGNNNDISNISFTFNQTVFTGVFQTQVDNVVNASSNLGINFHDANTVIFKENTTWNSASNWSTNNLPLGTDNVAITSENTVTVDTDGLANNLENNGTLAINSGNSLTINGNFTNGGNTTITSTGANSGVLFVKGTSTGNVTYERGGLLANKWHLVTAPVAGQNIKDFVENANNNIRVNTTVSPNRYAVAYYDDTQNIGSKWVYYDADFLANNPNTTFELGRSYSFSRATDGAVTFTGTLQTSNHQKTVVASKWNAIGNPFTAFVPVNANSNANFIQDNLNNFDANNIAIYVWDNSQNKYVDKSLVSSEASLAPGQGFFVKTKAAITNIDFNQDKRTIQPATGGTFGKTANTTPSISLTITSESTTVDTDIKYFDFATKGLDPGYDIGNFGGASLDIYTHLLEGSTGQDYTTQSLPDTDYEQMIIPIGIKASKGKEIVFKAIVENLPNNLKVYLEDRENNTFTNLSNNNENYKVILSENSSGIGRFYLHTTSQVLSTDNIEVANQNAFLTNNRNLRVIGFPKSKVCIYSVLGKEVLNTNSADANTYDVEIPTLKKGIYLLYITNSKTKYTKKILVK</sequence>
<gene>
    <name evidence="3" type="ORF">ACFOWD_03065</name>
</gene>
<comment type="caution">
    <text evidence="3">The sequence shown here is derived from an EMBL/GenBank/DDBJ whole genome shotgun (WGS) entry which is preliminary data.</text>
</comment>
<proteinExistence type="predicted"/>
<reference evidence="4" key="1">
    <citation type="journal article" date="2019" name="Int. J. Syst. Evol. Microbiol.">
        <title>The Global Catalogue of Microorganisms (GCM) 10K type strain sequencing project: providing services to taxonomists for standard genome sequencing and annotation.</title>
        <authorList>
            <consortium name="The Broad Institute Genomics Platform"/>
            <consortium name="The Broad Institute Genome Sequencing Center for Infectious Disease"/>
            <person name="Wu L."/>
            <person name="Ma J."/>
        </authorList>
    </citation>
    <scope>NUCLEOTIDE SEQUENCE [LARGE SCALE GENOMIC DNA]</scope>
    <source>
        <strain evidence="4">CECT 8655</strain>
    </source>
</reference>
<keyword evidence="1" id="KW-0732">Signal</keyword>
<dbReference type="Pfam" id="PF18962">
    <property type="entry name" value="Por_Secre_tail"/>
    <property type="match status" value="1"/>
</dbReference>
<accession>A0ABV8R5Y5</accession>
<protein>
    <submittedName>
        <fullName evidence="3">T9SS type A sorting domain-containing protein</fullName>
    </submittedName>
</protein>
<dbReference type="EMBL" id="JBHSCY010000001">
    <property type="protein sequence ID" value="MFC4267876.1"/>
    <property type="molecule type" value="Genomic_DNA"/>
</dbReference>
<evidence type="ECO:0000256" key="1">
    <source>
        <dbReference type="ARBA" id="ARBA00022729"/>
    </source>
</evidence>
<evidence type="ECO:0000313" key="3">
    <source>
        <dbReference type="EMBL" id="MFC4267876.1"/>
    </source>
</evidence>
<name>A0ABV8R5Y5_9FLAO</name>
<evidence type="ECO:0000313" key="4">
    <source>
        <dbReference type="Proteomes" id="UP001595826"/>
    </source>
</evidence>
<dbReference type="InterPro" id="IPR036278">
    <property type="entry name" value="Sialidase_sf"/>
</dbReference>
<dbReference type="InterPro" id="IPR026444">
    <property type="entry name" value="Secre_tail"/>
</dbReference>
<organism evidence="3 4">
    <name type="scientific">Polaribacter marinivivus</name>
    <dbReference type="NCBI Taxonomy" id="1524260"/>
    <lineage>
        <taxon>Bacteria</taxon>
        <taxon>Pseudomonadati</taxon>
        <taxon>Bacteroidota</taxon>
        <taxon>Flavobacteriia</taxon>
        <taxon>Flavobacteriales</taxon>
        <taxon>Flavobacteriaceae</taxon>
    </lineage>
</organism>
<dbReference type="CDD" id="cd15482">
    <property type="entry name" value="Sialidase_non-viral"/>
    <property type="match status" value="1"/>
</dbReference>
<evidence type="ECO:0000259" key="2">
    <source>
        <dbReference type="Pfam" id="PF18962"/>
    </source>
</evidence>
<keyword evidence="4" id="KW-1185">Reference proteome</keyword>